<name>A0A8X6Q8V5_NEPPI</name>
<evidence type="ECO:0000313" key="2">
    <source>
        <dbReference type="EMBL" id="GFT91182.1"/>
    </source>
</evidence>
<accession>A0A8X6Q8V5</accession>
<dbReference type="EMBL" id="BMAW01120857">
    <property type="protein sequence ID" value="GFT91182.1"/>
    <property type="molecule type" value="Genomic_DNA"/>
</dbReference>
<dbReference type="EMBL" id="BMAW01066913">
    <property type="protein sequence ID" value="GFT57205.1"/>
    <property type="molecule type" value="Genomic_DNA"/>
</dbReference>
<dbReference type="OrthoDB" id="6470484at2759"/>
<dbReference type="AlphaFoldDB" id="A0A8X6Q8V5"/>
<gene>
    <name evidence="3" type="ORF">NPIL_145721</name>
    <name evidence="1" type="ORF">NPIL_278821</name>
    <name evidence="2" type="ORF">NPIL_550451</name>
</gene>
<dbReference type="Proteomes" id="UP000887013">
    <property type="component" value="Unassembled WGS sequence"/>
</dbReference>
<sequence length="51" mass="5697">HGGNSRLLVRCHGALGRHHVPGDQSALRPIKFQPTEPAEDFLCHFARNDTH</sequence>
<proteinExistence type="predicted"/>
<comment type="caution">
    <text evidence="3">The sequence shown here is derived from an EMBL/GenBank/DDBJ whole genome shotgun (WGS) entry which is preliminary data.</text>
</comment>
<organism evidence="3 4">
    <name type="scientific">Nephila pilipes</name>
    <name type="common">Giant wood spider</name>
    <name type="synonym">Nephila maculata</name>
    <dbReference type="NCBI Taxonomy" id="299642"/>
    <lineage>
        <taxon>Eukaryota</taxon>
        <taxon>Metazoa</taxon>
        <taxon>Ecdysozoa</taxon>
        <taxon>Arthropoda</taxon>
        <taxon>Chelicerata</taxon>
        <taxon>Arachnida</taxon>
        <taxon>Araneae</taxon>
        <taxon>Araneomorphae</taxon>
        <taxon>Entelegynae</taxon>
        <taxon>Araneoidea</taxon>
        <taxon>Nephilidae</taxon>
        <taxon>Nephila</taxon>
    </lineage>
</organism>
<evidence type="ECO:0000313" key="3">
    <source>
        <dbReference type="EMBL" id="GFU06173.1"/>
    </source>
</evidence>
<protein>
    <submittedName>
        <fullName evidence="3">Uncharacterized protein</fullName>
    </submittedName>
</protein>
<feature type="non-terminal residue" evidence="3">
    <location>
        <position position="51"/>
    </location>
</feature>
<feature type="non-terminal residue" evidence="3">
    <location>
        <position position="1"/>
    </location>
</feature>
<dbReference type="EMBL" id="BMAW01124056">
    <property type="protein sequence ID" value="GFU06173.1"/>
    <property type="molecule type" value="Genomic_DNA"/>
</dbReference>
<evidence type="ECO:0000313" key="4">
    <source>
        <dbReference type="Proteomes" id="UP000887013"/>
    </source>
</evidence>
<keyword evidence="4" id="KW-1185">Reference proteome</keyword>
<reference evidence="3" key="1">
    <citation type="submission" date="2020-08" db="EMBL/GenBank/DDBJ databases">
        <title>Multicomponent nature underlies the extraordinary mechanical properties of spider dragline silk.</title>
        <authorList>
            <person name="Kono N."/>
            <person name="Nakamura H."/>
            <person name="Mori M."/>
            <person name="Yoshida Y."/>
            <person name="Ohtoshi R."/>
            <person name="Malay A.D."/>
            <person name="Moran D.A.P."/>
            <person name="Tomita M."/>
            <person name="Numata K."/>
            <person name="Arakawa K."/>
        </authorList>
    </citation>
    <scope>NUCLEOTIDE SEQUENCE</scope>
</reference>
<evidence type="ECO:0000313" key="1">
    <source>
        <dbReference type="EMBL" id="GFT57205.1"/>
    </source>
</evidence>